<feature type="region of interest" description="Disordered" evidence="1">
    <location>
        <begin position="1"/>
        <end position="63"/>
    </location>
</feature>
<protein>
    <submittedName>
        <fullName evidence="2">Uncharacterized protein</fullName>
    </submittedName>
</protein>
<feature type="compositionally biased region" description="Basic and acidic residues" evidence="1">
    <location>
        <begin position="1"/>
        <end position="17"/>
    </location>
</feature>
<dbReference type="Gene3D" id="1.20.120.900">
    <property type="entry name" value="Pex19, mPTS binding domain"/>
    <property type="match status" value="1"/>
</dbReference>
<evidence type="ECO:0000256" key="1">
    <source>
        <dbReference type="SAM" id="MobiDB-lite"/>
    </source>
</evidence>
<organism evidence="2 3">
    <name type="scientific">Stylonychia lemnae</name>
    <name type="common">Ciliate</name>
    <dbReference type="NCBI Taxonomy" id="5949"/>
    <lineage>
        <taxon>Eukaryota</taxon>
        <taxon>Sar</taxon>
        <taxon>Alveolata</taxon>
        <taxon>Ciliophora</taxon>
        <taxon>Intramacronucleata</taxon>
        <taxon>Spirotrichea</taxon>
        <taxon>Stichotrichia</taxon>
        <taxon>Sporadotrichida</taxon>
        <taxon>Oxytrichidae</taxon>
        <taxon>Stylonychinae</taxon>
        <taxon>Stylonychia</taxon>
    </lineage>
</organism>
<sequence length="307" mass="34531">MDSNQKSDKNQKPPVNDHDDDDFDSLLQDAAKKLDQKVQPKADANAQKQSAGTQQRSVQDDLGLAGDIDFSKLNLGEGDMAEAQKLLEECMKSMGNVQDENPNMENPFLLACNQMFKDFENIQKEDKQSNPTSQGNATGGGQSIPGMEGLGADDPMFMNLLNNLAKDLLNGDPAAQEGALDNLMNQFQDFMKDSDQNEEMKSALESVVQEIIKKDTLYDPMKTLRDEFPKWLEENWQSISDEDLERYNKQHDKIQEICKVYEDNKSEDSNLVFELLSQLQELGSPPQDLMKKVADTSFGQSNPFNKM</sequence>
<dbReference type="Proteomes" id="UP000039865">
    <property type="component" value="Unassembled WGS sequence"/>
</dbReference>
<name>A0A078B1K1_STYLE</name>
<proteinExistence type="predicted"/>
<dbReference type="InterPro" id="IPR038322">
    <property type="entry name" value="Pex19_C_sf"/>
</dbReference>
<gene>
    <name evidence="2" type="primary">Contig12909.g655</name>
    <name evidence="2" type="ORF">STYLEM_16245</name>
</gene>
<dbReference type="GO" id="GO:0005778">
    <property type="term" value="C:peroxisomal membrane"/>
    <property type="evidence" value="ECO:0007669"/>
    <property type="project" value="TreeGrafter"/>
</dbReference>
<dbReference type="GO" id="GO:0033328">
    <property type="term" value="F:peroxisome membrane targeting sequence binding"/>
    <property type="evidence" value="ECO:0007669"/>
    <property type="project" value="TreeGrafter"/>
</dbReference>
<evidence type="ECO:0000313" key="2">
    <source>
        <dbReference type="EMBL" id="CDW87143.1"/>
    </source>
</evidence>
<keyword evidence="3" id="KW-1185">Reference proteome</keyword>
<dbReference type="OrthoDB" id="21292at2759"/>
<dbReference type="InterPro" id="IPR006708">
    <property type="entry name" value="Pex19"/>
</dbReference>
<dbReference type="InParanoid" id="A0A078B1K1"/>
<dbReference type="Pfam" id="PF04614">
    <property type="entry name" value="Pex19"/>
    <property type="match status" value="1"/>
</dbReference>
<dbReference type="OMA" id="HVYETEP"/>
<evidence type="ECO:0000313" key="3">
    <source>
        <dbReference type="Proteomes" id="UP000039865"/>
    </source>
</evidence>
<reference evidence="2 3" key="1">
    <citation type="submission" date="2014-06" db="EMBL/GenBank/DDBJ databases">
        <authorList>
            <person name="Swart Estienne"/>
        </authorList>
    </citation>
    <scope>NUCLEOTIDE SEQUENCE [LARGE SCALE GENOMIC DNA]</scope>
    <source>
        <strain evidence="2 3">130c</strain>
    </source>
</reference>
<feature type="region of interest" description="Disordered" evidence="1">
    <location>
        <begin position="124"/>
        <end position="151"/>
    </location>
</feature>
<dbReference type="PANTHER" id="PTHR12774">
    <property type="entry name" value="PEROXISOMAL BIOGENESIS FACTOR 19"/>
    <property type="match status" value="1"/>
</dbReference>
<dbReference type="AlphaFoldDB" id="A0A078B1K1"/>
<dbReference type="PANTHER" id="PTHR12774:SF2">
    <property type="entry name" value="PEROXISOMAL BIOGENESIS FACTOR 19"/>
    <property type="match status" value="1"/>
</dbReference>
<feature type="compositionally biased region" description="Polar residues" evidence="1">
    <location>
        <begin position="46"/>
        <end position="57"/>
    </location>
</feature>
<feature type="compositionally biased region" description="Basic and acidic residues" evidence="1">
    <location>
        <begin position="30"/>
        <end position="40"/>
    </location>
</feature>
<dbReference type="GO" id="GO:0045046">
    <property type="term" value="P:protein import into peroxisome membrane"/>
    <property type="evidence" value="ECO:0007669"/>
    <property type="project" value="TreeGrafter"/>
</dbReference>
<dbReference type="EMBL" id="CCKQ01015320">
    <property type="protein sequence ID" value="CDW87143.1"/>
    <property type="molecule type" value="Genomic_DNA"/>
</dbReference>
<accession>A0A078B1K1</accession>